<feature type="transmembrane region" description="Helical" evidence="1">
    <location>
        <begin position="144"/>
        <end position="165"/>
    </location>
</feature>
<organism evidence="2 3">
    <name type="scientific">Gordonia phage TinaLin</name>
    <dbReference type="NCBI Taxonomy" id="2797324"/>
    <lineage>
        <taxon>Viruses</taxon>
        <taxon>Duplodnaviria</taxon>
        <taxon>Heunggongvirae</taxon>
        <taxon>Uroviricota</taxon>
        <taxon>Caudoviricetes</taxon>
        <taxon>Ruthgordonvirinae</taxon>
        <taxon>Tinalinvirus</taxon>
        <taxon>Tinalinvirus tinalin</taxon>
    </lineage>
</organism>
<accession>A0A7T7K8A3</accession>
<proteinExistence type="predicted"/>
<keyword evidence="3" id="KW-1185">Reference proteome</keyword>
<protein>
    <submittedName>
        <fullName evidence="2">Membrane protein</fullName>
    </submittedName>
</protein>
<reference evidence="2 3" key="1">
    <citation type="submission" date="2020-10" db="EMBL/GenBank/DDBJ databases">
        <authorList>
            <person name="Tina S.-P."/>
            <person name="Abby P."/>
            <person name="Briggs L.A."/>
            <person name="Washington J.M."/>
            <person name="Garlena R.A."/>
            <person name="Russell D.A."/>
            <person name="Pope W.H."/>
            <person name="Jacobs-Sera D."/>
            <person name="Hatfull G.F."/>
        </authorList>
    </citation>
    <scope>NUCLEOTIDE SEQUENCE [LARGE SCALE GENOMIC DNA]</scope>
</reference>
<dbReference type="RefSeq" id="YP_010051052.1">
    <property type="nucleotide sequence ID" value="NC_054437.1"/>
</dbReference>
<evidence type="ECO:0000313" key="3">
    <source>
        <dbReference type="Proteomes" id="UP000596151"/>
    </source>
</evidence>
<keyword evidence="1" id="KW-0472">Membrane</keyword>
<dbReference type="Proteomes" id="UP000596151">
    <property type="component" value="Segment"/>
</dbReference>
<name>A0A7T7K8A3_9CAUD</name>
<dbReference type="KEGG" id="vg:63911793"/>
<evidence type="ECO:0000256" key="1">
    <source>
        <dbReference type="SAM" id="Phobius"/>
    </source>
</evidence>
<evidence type="ECO:0000313" key="2">
    <source>
        <dbReference type="EMBL" id="QQM15125.1"/>
    </source>
</evidence>
<gene>
    <name evidence="2" type="primary">37</name>
    <name evidence="2" type="ORF">SEA_TINALIN_37</name>
</gene>
<keyword evidence="1" id="KW-1133">Transmembrane helix</keyword>
<feature type="transmembrane region" description="Helical" evidence="1">
    <location>
        <begin position="103"/>
        <end position="124"/>
    </location>
</feature>
<dbReference type="EMBL" id="MW132713">
    <property type="protein sequence ID" value="QQM15125.1"/>
    <property type="molecule type" value="Genomic_DNA"/>
</dbReference>
<sequence>MTFALYFTIAVAVSALIARVPAWHRSPWTRPLTVAVGSGAVMLICEGTPLNAWYNAATHAPRMIAPDTIWPASLPMLVGSIARLFMFSAIVAHSLFALRLARYLRLVTRATAGGVFVLIATYALSDSANAVQLDVGALWEPMTYHWLTLAGFHVVAVALLLWATFVSLDGAKPCERAVLLSWFSAAAFAAAGFAVRVSDVLDPHVTTFSGGAWPITVTATLLYSAGVLMLAAQACRLSRILKRPKGEDHGMGRTTSVR</sequence>
<dbReference type="GeneID" id="63911793"/>
<feature type="transmembrane region" description="Helical" evidence="1">
    <location>
        <begin position="177"/>
        <end position="195"/>
    </location>
</feature>
<keyword evidence="1" id="KW-0812">Transmembrane</keyword>
<feature type="transmembrane region" description="Helical" evidence="1">
    <location>
        <begin position="76"/>
        <end position="96"/>
    </location>
</feature>
<feature type="transmembrane region" description="Helical" evidence="1">
    <location>
        <begin position="215"/>
        <end position="235"/>
    </location>
</feature>